<dbReference type="AlphaFoldDB" id="X1N966"/>
<protein>
    <submittedName>
        <fullName evidence="1">Uncharacterized protein</fullName>
    </submittedName>
</protein>
<sequence>MVLFGSGVKVGRTGVSVHRSAPWGAINIGSVEVNDGNEHDKVQQDYNIISPSGKIAQIG</sequence>
<proteinExistence type="predicted"/>
<name>X1N966_9ZZZZ</name>
<dbReference type="EMBL" id="BARV01031692">
    <property type="protein sequence ID" value="GAI40542.1"/>
    <property type="molecule type" value="Genomic_DNA"/>
</dbReference>
<reference evidence="1" key="1">
    <citation type="journal article" date="2014" name="Front. Microbiol.">
        <title>High frequency of phylogenetically diverse reductive dehalogenase-homologous genes in deep subseafloor sedimentary metagenomes.</title>
        <authorList>
            <person name="Kawai M."/>
            <person name="Futagami T."/>
            <person name="Toyoda A."/>
            <person name="Takaki Y."/>
            <person name="Nishi S."/>
            <person name="Hori S."/>
            <person name="Arai W."/>
            <person name="Tsubouchi T."/>
            <person name="Morono Y."/>
            <person name="Uchiyama I."/>
            <person name="Ito T."/>
            <person name="Fujiyama A."/>
            <person name="Inagaki F."/>
            <person name="Takami H."/>
        </authorList>
    </citation>
    <scope>NUCLEOTIDE SEQUENCE</scope>
    <source>
        <strain evidence="1">Expedition CK06-06</strain>
    </source>
</reference>
<organism evidence="1">
    <name type="scientific">marine sediment metagenome</name>
    <dbReference type="NCBI Taxonomy" id="412755"/>
    <lineage>
        <taxon>unclassified sequences</taxon>
        <taxon>metagenomes</taxon>
        <taxon>ecological metagenomes</taxon>
    </lineage>
</organism>
<accession>X1N966</accession>
<comment type="caution">
    <text evidence="1">The sequence shown here is derived from an EMBL/GenBank/DDBJ whole genome shotgun (WGS) entry which is preliminary data.</text>
</comment>
<gene>
    <name evidence="1" type="ORF">S06H3_50110</name>
</gene>
<evidence type="ECO:0000313" key="1">
    <source>
        <dbReference type="EMBL" id="GAI40542.1"/>
    </source>
</evidence>